<dbReference type="RefSeq" id="WP_088439483.1">
    <property type="nucleotide sequence ID" value="NZ_BMMC01000024.1"/>
</dbReference>
<protein>
    <submittedName>
        <fullName evidence="3">Xaa-Pro dipeptidase</fullName>
    </submittedName>
</protein>
<reference evidence="3 4" key="1">
    <citation type="journal article" date="2010" name="Int. J. Syst. Evol. Microbiol.">
        <title>Sphingopyxis bauzanensis sp. nov., a psychrophilic bacterium isolated from soil.</title>
        <authorList>
            <person name="Zhang D.C."/>
            <person name="Liu H.C."/>
            <person name="Xin Y.H."/>
            <person name="Zhou Y.G."/>
            <person name="Schinner F."/>
            <person name="Margesin R."/>
        </authorList>
    </citation>
    <scope>NUCLEOTIDE SEQUENCE [LARGE SCALE GENOMIC DNA]</scope>
    <source>
        <strain evidence="3 4">DSM 22271</strain>
    </source>
</reference>
<proteinExistence type="predicted"/>
<dbReference type="OrthoDB" id="9782972at2"/>
<dbReference type="InterPro" id="IPR011059">
    <property type="entry name" value="Metal-dep_hydrolase_composite"/>
</dbReference>
<keyword evidence="1" id="KW-0732">Signal</keyword>
<dbReference type="EMBL" id="NISK01000001">
    <property type="protein sequence ID" value="OWQ98913.1"/>
    <property type="molecule type" value="Genomic_DNA"/>
</dbReference>
<feature type="chain" id="PRO_5012467659" evidence="1">
    <location>
        <begin position="23"/>
        <end position="424"/>
    </location>
</feature>
<dbReference type="InterPro" id="IPR051781">
    <property type="entry name" value="Metallo-dep_Hydrolase"/>
</dbReference>
<accession>A0A246K077</accession>
<dbReference type="GO" id="GO:0016810">
    <property type="term" value="F:hydrolase activity, acting on carbon-nitrogen (but not peptide) bonds"/>
    <property type="evidence" value="ECO:0007669"/>
    <property type="project" value="InterPro"/>
</dbReference>
<dbReference type="PANTHER" id="PTHR43135:SF3">
    <property type="entry name" value="ALPHA-D-RIBOSE 1-METHYLPHOSPHONATE 5-TRIPHOSPHATE DIPHOSPHATASE"/>
    <property type="match status" value="1"/>
</dbReference>
<dbReference type="InterPro" id="IPR006680">
    <property type="entry name" value="Amidohydro-rel"/>
</dbReference>
<dbReference type="AlphaFoldDB" id="A0A246K077"/>
<keyword evidence="4" id="KW-1185">Reference proteome</keyword>
<name>A0A246K077_9SPHN</name>
<dbReference type="CDD" id="cd01299">
    <property type="entry name" value="Met_dep_hydrolase_A"/>
    <property type="match status" value="1"/>
</dbReference>
<dbReference type="Pfam" id="PF01979">
    <property type="entry name" value="Amidohydro_1"/>
    <property type="match status" value="1"/>
</dbReference>
<dbReference type="SUPFAM" id="SSF51556">
    <property type="entry name" value="Metallo-dependent hydrolases"/>
    <property type="match status" value="1"/>
</dbReference>
<evidence type="ECO:0000313" key="3">
    <source>
        <dbReference type="EMBL" id="OWQ98913.1"/>
    </source>
</evidence>
<dbReference type="Gene3D" id="3.20.20.140">
    <property type="entry name" value="Metal-dependent hydrolases"/>
    <property type="match status" value="1"/>
</dbReference>
<gene>
    <name evidence="3" type="ORF">CDQ92_01625</name>
</gene>
<sequence length="424" mass="43604">MRTIGLVAAATLALLGATAANAKTTVIYAGRVITDADKPTQGPSTIVITDDRITSITAGRSAAPADAEVIDLGDKTLLPGLIDLHVHLTGDPGGDYRSEAVDPDEWGVVVGVKNAGITLRAGFTTVREAGSAQYSAFSLRRGTANGFITGPRIIAAGPALSIIGGHGDVTGFREDVHDVLDQGYTCTGALECAEKVRKASRAGADIIKITATGGVLSQQGRGLEGHFTSPELQSIADTAHSLGLKVMAHAHGARGIEAAATAGIDTIDHGTFADDTALKVMKAKGTYLVPTLMAFEGIRERLGKGIYTPTVEEKVRMTLGSVGKAVTRAKALGVPVAFGTDAGVFEHGRNGGEFALLVKAGLTSREALAAATTVAAKALSMESEIGRLAPGMSADMIAVSGDPLADVTALEKVEWVMVRGRIAD</sequence>
<organism evidence="3 4">
    <name type="scientific">Sphingopyxis bauzanensis</name>
    <dbReference type="NCBI Taxonomy" id="651663"/>
    <lineage>
        <taxon>Bacteria</taxon>
        <taxon>Pseudomonadati</taxon>
        <taxon>Pseudomonadota</taxon>
        <taxon>Alphaproteobacteria</taxon>
        <taxon>Sphingomonadales</taxon>
        <taxon>Sphingomonadaceae</taxon>
        <taxon>Sphingopyxis</taxon>
    </lineage>
</organism>
<dbReference type="Proteomes" id="UP000197361">
    <property type="component" value="Unassembled WGS sequence"/>
</dbReference>
<evidence type="ECO:0000313" key="4">
    <source>
        <dbReference type="Proteomes" id="UP000197361"/>
    </source>
</evidence>
<evidence type="ECO:0000256" key="1">
    <source>
        <dbReference type="SAM" id="SignalP"/>
    </source>
</evidence>
<dbReference type="InterPro" id="IPR057744">
    <property type="entry name" value="OTAase-like"/>
</dbReference>
<comment type="caution">
    <text evidence="3">The sequence shown here is derived from an EMBL/GenBank/DDBJ whole genome shotgun (WGS) entry which is preliminary data.</text>
</comment>
<dbReference type="SUPFAM" id="SSF51338">
    <property type="entry name" value="Composite domain of metallo-dependent hydrolases"/>
    <property type="match status" value="1"/>
</dbReference>
<dbReference type="Gene3D" id="2.30.40.10">
    <property type="entry name" value="Urease, subunit C, domain 1"/>
    <property type="match status" value="1"/>
</dbReference>
<feature type="domain" description="Amidohydrolase-related" evidence="2">
    <location>
        <begin position="76"/>
        <end position="422"/>
    </location>
</feature>
<feature type="signal peptide" evidence="1">
    <location>
        <begin position="1"/>
        <end position="22"/>
    </location>
</feature>
<dbReference type="PANTHER" id="PTHR43135">
    <property type="entry name" value="ALPHA-D-RIBOSE 1-METHYLPHOSPHONATE 5-TRIPHOSPHATE DIPHOSPHATASE"/>
    <property type="match status" value="1"/>
</dbReference>
<dbReference type="InterPro" id="IPR032466">
    <property type="entry name" value="Metal_Hydrolase"/>
</dbReference>
<evidence type="ECO:0000259" key="2">
    <source>
        <dbReference type="Pfam" id="PF01979"/>
    </source>
</evidence>